<evidence type="ECO:0000313" key="2">
    <source>
        <dbReference type="Proteomes" id="UP001055439"/>
    </source>
</evidence>
<protein>
    <submittedName>
        <fullName evidence="1">Uncharacterized protein</fullName>
    </submittedName>
</protein>
<organism evidence="1 2">
    <name type="scientific">Musa troglodytarum</name>
    <name type="common">fe'i banana</name>
    <dbReference type="NCBI Taxonomy" id="320322"/>
    <lineage>
        <taxon>Eukaryota</taxon>
        <taxon>Viridiplantae</taxon>
        <taxon>Streptophyta</taxon>
        <taxon>Embryophyta</taxon>
        <taxon>Tracheophyta</taxon>
        <taxon>Spermatophyta</taxon>
        <taxon>Magnoliopsida</taxon>
        <taxon>Liliopsida</taxon>
        <taxon>Zingiberales</taxon>
        <taxon>Musaceae</taxon>
        <taxon>Musa</taxon>
    </lineage>
</organism>
<dbReference type="AlphaFoldDB" id="A0A9E7G5N7"/>
<evidence type="ECO:0000313" key="1">
    <source>
        <dbReference type="EMBL" id="URE06342.1"/>
    </source>
</evidence>
<dbReference type="Proteomes" id="UP001055439">
    <property type="component" value="Chromosome 5"/>
</dbReference>
<sequence>MEEPSSHHAQLGEERRGVADKIVAIESIAAYRSGLQIDKEVSKADAEKGLLTDLHGVGLTMASMRMSSFCDAAADATNLPGLLCSNLEEGIPIEFQGGRSPKEINPKLRIRKGSNTWYQSNVLGVSLPFHNHLSALHSRPKQFPQLLKRSSSNSIISTTAEHPLISTAIESNQISARREFREALREGGTALGHASAMHEGGLSTMGRRPDGVDFAC</sequence>
<dbReference type="EMBL" id="CP097507">
    <property type="protein sequence ID" value="URE06342.1"/>
    <property type="molecule type" value="Genomic_DNA"/>
</dbReference>
<reference evidence="1" key="1">
    <citation type="submission" date="2022-05" db="EMBL/GenBank/DDBJ databases">
        <title>The Musa troglodytarum L. genome provides insights into the mechanism of non-climacteric behaviour and enrichment of carotenoids.</title>
        <authorList>
            <person name="Wang J."/>
        </authorList>
    </citation>
    <scope>NUCLEOTIDE SEQUENCE</scope>
    <source>
        <tissue evidence="1">Leaf</tissue>
    </source>
</reference>
<accession>A0A9E7G5N7</accession>
<name>A0A9E7G5N7_9LILI</name>
<keyword evidence="2" id="KW-1185">Reference proteome</keyword>
<gene>
    <name evidence="1" type="ORF">MUK42_18138</name>
</gene>
<proteinExistence type="predicted"/>